<evidence type="ECO:0000313" key="3">
    <source>
        <dbReference type="Proteomes" id="UP000550729"/>
    </source>
</evidence>
<evidence type="ECO:0000256" key="1">
    <source>
        <dbReference type="SAM" id="SignalP"/>
    </source>
</evidence>
<dbReference type="RefSeq" id="WP_170194005.1">
    <property type="nucleotide sequence ID" value="NZ_JABBNB010000008.1"/>
</dbReference>
<protein>
    <recommendedName>
        <fullName evidence="4">Secreted protein</fullName>
    </recommendedName>
</protein>
<feature type="chain" id="PRO_5032690929" description="Secreted protein" evidence="1">
    <location>
        <begin position="25"/>
        <end position="97"/>
    </location>
</feature>
<dbReference type="EMBL" id="JABBNB010000008">
    <property type="protein sequence ID" value="NMO01500.1"/>
    <property type="molecule type" value="Genomic_DNA"/>
</dbReference>
<proteinExistence type="predicted"/>
<sequence length="97" mass="9732">MLKKVIVMAGVALASSLLAPTAQASTPNPGDACTSPGTVTSPTYGALTCDMQAQTWISGSLSGGRVTVGGPCGLAGDVRLAHGEDLARCVNGTWQTR</sequence>
<gene>
    <name evidence="2" type="ORF">HH308_09780</name>
</gene>
<keyword evidence="1" id="KW-0732">Signal</keyword>
<comment type="caution">
    <text evidence="2">The sequence shown here is derived from an EMBL/GenBank/DDBJ whole genome shotgun (WGS) entry which is preliminary data.</text>
</comment>
<feature type="signal peptide" evidence="1">
    <location>
        <begin position="1"/>
        <end position="24"/>
    </location>
</feature>
<evidence type="ECO:0000313" key="2">
    <source>
        <dbReference type="EMBL" id="NMO01500.1"/>
    </source>
</evidence>
<evidence type="ECO:0008006" key="4">
    <source>
        <dbReference type="Google" id="ProtNLM"/>
    </source>
</evidence>
<keyword evidence="3" id="KW-1185">Reference proteome</keyword>
<organism evidence="2 3">
    <name type="scientific">Gordonia asplenii</name>
    <dbReference type="NCBI Taxonomy" id="2725283"/>
    <lineage>
        <taxon>Bacteria</taxon>
        <taxon>Bacillati</taxon>
        <taxon>Actinomycetota</taxon>
        <taxon>Actinomycetes</taxon>
        <taxon>Mycobacteriales</taxon>
        <taxon>Gordoniaceae</taxon>
        <taxon>Gordonia</taxon>
    </lineage>
</organism>
<name>A0A848KST8_9ACTN</name>
<dbReference type="AlphaFoldDB" id="A0A848KST8"/>
<reference evidence="2 3" key="1">
    <citation type="submission" date="2020-04" db="EMBL/GenBank/DDBJ databases">
        <title>Gordonia sp. nov. TBRC 11910.</title>
        <authorList>
            <person name="Suriyachadkun C."/>
        </authorList>
    </citation>
    <scope>NUCLEOTIDE SEQUENCE [LARGE SCALE GENOMIC DNA]</scope>
    <source>
        <strain evidence="2 3">TBRC 11910</strain>
    </source>
</reference>
<accession>A0A848KST8</accession>
<dbReference type="Proteomes" id="UP000550729">
    <property type="component" value="Unassembled WGS sequence"/>
</dbReference>